<protein>
    <submittedName>
        <fullName evidence="7">Uncharacterized protein</fullName>
    </submittedName>
</protein>
<sequence>MDTVALTWAVGRRIPRRVADLVARIVAPAAALMSLPAVDAWAESVEIATGRAPTPRQRRLLLQAWIRNNLWSLSLARWSTDEVLATVAVDDVDVARLRDSLAGPGLVAALPHMGSWDFAGAWASRMGMSVVSVAERLPRGLYERFSEARRGMGIDIYPVDQPDVVRLLTDDVHAGRLVCLLADRDLSSRGVLVPWPGSGRDVAVARGPAHVALRSGADLRVVTTHFDGPRLRIEVSEPVEGESVEELMAGVARVFADAVSRHPESWLMLRRVFR</sequence>
<keyword evidence="4" id="KW-0808">Transferase</keyword>
<dbReference type="EMBL" id="CP019605">
    <property type="protein sequence ID" value="AQP44367.1"/>
    <property type="molecule type" value="Genomic_DNA"/>
</dbReference>
<evidence type="ECO:0000313" key="8">
    <source>
        <dbReference type="Proteomes" id="UP000188324"/>
    </source>
</evidence>
<dbReference type="PANTHER" id="PTHR30606:SF10">
    <property type="entry name" value="PHOSPHATIDYLINOSITOL MANNOSIDE ACYLTRANSFERASE"/>
    <property type="match status" value="1"/>
</dbReference>
<dbReference type="Pfam" id="PF03279">
    <property type="entry name" value="Lip_A_acyltrans"/>
    <property type="match status" value="1"/>
</dbReference>
<reference evidence="7 8" key="1">
    <citation type="journal article" date="2016" name="Int. J. Syst. Evol. Microbiol.">
        <title>Tessaracoccus flavus sp. nov., isolated from the drainage system of a lindane-producing factory.</title>
        <authorList>
            <person name="Kumari R."/>
            <person name="Singh P."/>
            <person name="Schumann P."/>
            <person name="Lal R."/>
        </authorList>
    </citation>
    <scope>NUCLEOTIDE SEQUENCE [LARGE SCALE GENOMIC DNA]</scope>
    <source>
        <strain evidence="7 8">RP1T</strain>
    </source>
</reference>
<organism evidence="7 8">
    <name type="scientific">Tessaracoccus flavus</name>
    <dbReference type="NCBI Taxonomy" id="1610493"/>
    <lineage>
        <taxon>Bacteria</taxon>
        <taxon>Bacillati</taxon>
        <taxon>Actinomycetota</taxon>
        <taxon>Actinomycetes</taxon>
        <taxon>Propionibacteriales</taxon>
        <taxon>Propionibacteriaceae</taxon>
        <taxon>Tessaracoccus</taxon>
    </lineage>
</organism>
<dbReference type="RefSeq" id="WP_077341449.1">
    <property type="nucleotide sequence ID" value="NZ_CP019605.1"/>
</dbReference>
<evidence type="ECO:0000256" key="3">
    <source>
        <dbReference type="ARBA" id="ARBA00022519"/>
    </source>
</evidence>
<accession>A0A1Q2CE42</accession>
<comment type="subcellular location">
    <subcellularLocation>
        <location evidence="1">Cell inner membrane</location>
    </subcellularLocation>
</comment>
<keyword evidence="3" id="KW-0997">Cell inner membrane</keyword>
<keyword evidence="8" id="KW-1185">Reference proteome</keyword>
<dbReference type="GO" id="GO:0016746">
    <property type="term" value="F:acyltransferase activity"/>
    <property type="evidence" value="ECO:0007669"/>
    <property type="project" value="UniProtKB-KW"/>
</dbReference>
<dbReference type="InterPro" id="IPR004960">
    <property type="entry name" value="LipA_acyltrans"/>
</dbReference>
<gene>
    <name evidence="7" type="ORF">RPIT_05700</name>
</gene>
<proteinExistence type="predicted"/>
<evidence type="ECO:0000313" key="7">
    <source>
        <dbReference type="EMBL" id="AQP44367.1"/>
    </source>
</evidence>
<dbReference type="GO" id="GO:0009247">
    <property type="term" value="P:glycolipid biosynthetic process"/>
    <property type="evidence" value="ECO:0007669"/>
    <property type="project" value="UniProtKB-ARBA"/>
</dbReference>
<dbReference type="GO" id="GO:0005886">
    <property type="term" value="C:plasma membrane"/>
    <property type="evidence" value="ECO:0007669"/>
    <property type="project" value="UniProtKB-SubCell"/>
</dbReference>
<evidence type="ECO:0000256" key="5">
    <source>
        <dbReference type="ARBA" id="ARBA00023136"/>
    </source>
</evidence>
<evidence type="ECO:0000256" key="4">
    <source>
        <dbReference type="ARBA" id="ARBA00022679"/>
    </source>
</evidence>
<dbReference type="AlphaFoldDB" id="A0A1Q2CE42"/>
<evidence type="ECO:0000256" key="1">
    <source>
        <dbReference type="ARBA" id="ARBA00004533"/>
    </source>
</evidence>
<dbReference type="OrthoDB" id="9803456at2"/>
<evidence type="ECO:0000256" key="2">
    <source>
        <dbReference type="ARBA" id="ARBA00022475"/>
    </source>
</evidence>
<dbReference type="CDD" id="cd07984">
    <property type="entry name" value="LPLAT_LABLAT-like"/>
    <property type="match status" value="1"/>
</dbReference>
<dbReference type="Proteomes" id="UP000188324">
    <property type="component" value="Chromosome"/>
</dbReference>
<keyword evidence="6" id="KW-0012">Acyltransferase</keyword>
<keyword evidence="5" id="KW-0472">Membrane</keyword>
<evidence type="ECO:0000256" key="6">
    <source>
        <dbReference type="ARBA" id="ARBA00023315"/>
    </source>
</evidence>
<dbReference type="PANTHER" id="PTHR30606">
    <property type="entry name" value="LIPID A BIOSYNTHESIS LAUROYL ACYLTRANSFERASE"/>
    <property type="match status" value="1"/>
</dbReference>
<dbReference type="STRING" id="1610493.RPIT_05700"/>
<name>A0A1Q2CE42_9ACTN</name>
<dbReference type="KEGG" id="tfl:RPIT_05700"/>
<keyword evidence="2" id="KW-1003">Cell membrane</keyword>